<evidence type="ECO:0000256" key="3">
    <source>
        <dbReference type="ARBA" id="ARBA00022475"/>
    </source>
</evidence>
<keyword evidence="11 12" id="KW-0472">Membrane</keyword>
<organism evidence="14 15">
    <name type="scientific">Actinokineospora globicatena</name>
    <dbReference type="NCBI Taxonomy" id="103729"/>
    <lineage>
        <taxon>Bacteria</taxon>
        <taxon>Bacillati</taxon>
        <taxon>Actinomycetota</taxon>
        <taxon>Actinomycetes</taxon>
        <taxon>Pseudonocardiales</taxon>
        <taxon>Pseudonocardiaceae</taxon>
        <taxon>Actinokineospora</taxon>
    </lineage>
</organism>
<dbReference type="InterPro" id="IPR050083">
    <property type="entry name" value="HtpX_protease"/>
</dbReference>
<evidence type="ECO:0000256" key="4">
    <source>
        <dbReference type="ARBA" id="ARBA00022670"/>
    </source>
</evidence>
<dbReference type="GO" id="GO:0046872">
    <property type="term" value="F:metal ion binding"/>
    <property type="evidence" value="ECO:0007669"/>
    <property type="project" value="UniProtKB-KW"/>
</dbReference>
<dbReference type="InterPro" id="IPR001915">
    <property type="entry name" value="Peptidase_M48"/>
</dbReference>
<dbReference type="GO" id="GO:0004222">
    <property type="term" value="F:metalloendopeptidase activity"/>
    <property type="evidence" value="ECO:0007669"/>
    <property type="project" value="InterPro"/>
</dbReference>
<comment type="subcellular location">
    <subcellularLocation>
        <location evidence="2">Cell membrane</location>
        <topology evidence="2">Multi-pass membrane protein</topology>
    </subcellularLocation>
</comment>
<dbReference type="EMBL" id="BSSD01000001">
    <property type="protein sequence ID" value="GLW90599.1"/>
    <property type="molecule type" value="Genomic_DNA"/>
</dbReference>
<dbReference type="Gene3D" id="3.30.2010.10">
    <property type="entry name" value="Metalloproteases ('zincins'), catalytic domain"/>
    <property type="match status" value="1"/>
</dbReference>
<keyword evidence="3" id="KW-1003">Cell membrane</keyword>
<keyword evidence="7" id="KW-0378">Hydrolase</keyword>
<evidence type="ECO:0000256" key="2">
    <source>
        <dbReference type="ARBA" id="ARBA00004651"/>
    </source>
</evidence>
<dbReference type="Proteomes" id="UP001165042">
    <property type="component" value="Unassembled WGS sequence"/>
</dbReference>
<keyword evidence="4 14" id="KW-0645">Protease</keyword>
<evidence type="ECO:0000256" key="6">
    <source>
        <dbReference type="ARBA" id="ARBA00022723"/>
    </source>
</evidence>
<protein>
    <submittedName>
        <fullName evidence="14">Zn-dependent protease</fullName>
    </submittedName>
</protein>
<dbReference type="GO" id="GO:0005886">
    <property type="term" value="C:plasma membrane"/>
    <property type="evidence" value="ECO:0007669"/>
    <property type="project" value="UniProtKB-SubCell"/>
</dbReference>
<evidence type="ECO:0000313" key="14">
    <source>
        <dbReference type="EMBL" id="GLW90599.1"/>
    </source>
</evidence>
<keyword evidence="10" id="KW-0482">Metalloprotease</keyword>
<comment type="caution">
    <text evidence="14">The sequence shown here is derived from an EMBL/GenBank/DDBJ whole genome shotgun (WGS) entry which is preliminary data.</text>
</comment>
<keyword evidence="15" id="KW-1185">Reference proteome</keyword>
<evidence type="ECO:0000256" key="5">
    <source>
        <dbReference type="ARBA" id="ARBA00022692"/>
    </source>
</evidence>
<dbReference type="GO" id="GO:0006508">
    <property type="term" value="P:proteolysis"/>
    <property type="evidence" value="ECO:0007669"/>
    <property type="project" value="UniProtKB-KW"/>
</dbReference>
<evidence type="ECO:0000256" key="7">
    <source>
        <dbReference type="ARBA" id="ARBA00022801"/>
    </source>
</evidence>
<keyword evidence="9 12" id="KW-1133">Transmembrane helix</keyword>
<dbReference type="PANTHER" id="PTHR43221:SF1">
    <property type="entry name" value="PROTEASE HTPX"/>
    <property type="match status" value="1"/>
</dbReference>
<dbReference type="Pfam" id="PF01435">
    <property type="entry name" value="Peptidase_M48"/>
    <property type="match status" value="1"/>
</dbReference>
<name>A0A9W6QL70_9PSEU</name>
<accession>A0A9W6QL70</accession>
<feature type="transmembrane region" description="Helical" evidence="12">
    <location>
        <begin position="42"/>
        <end position="63"/>
    </location>
</feature>
<evidence type="ECO:0000313" key="15">
    <source>
        <dbReference type="Proteomes" id="UP001165042"/>
    </source>
</evidence>
<dbReference type="AlphaFoldDB" id="A0A9W6QL70"/>
<keyword evidence="5 12" id="KW-0812">Transmembrane</keyword>
<evidence type="ECO:0000256" key="8">
    <source>
        <dbReference type="ARBA" id="ARBA00022833"/>
    </source>
</evidence>
<keyword evidence="6" id="KW-0479">Metal-binding</keyword>
<evidence type="ECO:0000256" key="12">
    <source>
        <dbReference type="SAM" id="Phobius"/>
    </source>
</evidence>
<evidence type="ECO:0000256" key="10">
    <source>
        <dbReference type="ARBA" id="ARBA00023049"/>
    </source>
</evidence>
<proteinExistence type="predicted"/>
<gene>
    <name evidence="14" type="ORF">Aglo03_14150</name>
</gene>
<comment type="cofactor">
    <cofactor evidence="1">
        <name>Zn(2+)</name>
        <dbReference type="ChEBI" id="CHEBI:29105"/>
    </cofactor>
</comment>
<dbReference type="PANTHER" id="PTHR43221">
    <property type="entry name" value="PROTEASE HTPX"/>
    <property type="match status" value="1"/>
</dbReference>
<feature type="domain" description="Peptidase M48" evidence="13">
    <location>
        <begin position="78"/>
        <end position="311"/>
    </location>
</feature>
<evidence type="ECO:0000259" key="13">
    <source>
        <dbReference type="Pfam" id="PF01435"/>
    </source>
</evidence>
<dbReference type="CDD" id="cd07328">
    <property type="entry name" value="M48_Ste24p_like"/>
    <property type="match status" value="1"/>
</dbReference>
<evidence type="ECO:0000256" key="1">
    <source>
        <dbReference type="ARBA" id="ARBA00001947"/>
    </source>
</evidence>
<evidence type="ECO:0000256" key="11">
    <source>
        <dbReference type="ARBA" id="ARBA00023136"/>
    </source>
</evidence>
<sequence>MVLLRAALAVAMLVGFYLLALALVGGMVALEFMAFEHAPFTAIKLGFFVVPATFAVVAAVVTLERHESDAEPGLRVTPEQQPRLWALVNRIAEQVGTPPPDQIRVIADVNAAVSESTRFLGLVVTERRMYIGAPLLAALSERQLASVLAHELGHYANSDTRLSGIVVTGRDAIRRVVVGMNREHRLQALLHKVFVGYAKVYMRLSSATCRRQELAADAVSAKIVGSASAASALREVGAIGFSWHMFLNGHLATGWAAGYLPTSIYAGFTAMAAAPEVQPVLDDIRSQDTDEDADPYDSHPPTKARIAAIEALGAPSPRDWADRQALALLDGPERLLDRVLMTAIDEDADQKKRVDWDTFHHVSAQNLFAKATNRLTTTAAKIMGGDPTLGTVLNALDADRVIDLAPEDPSRVGGPHARRAHAAKAVATELQQLVELALSTTGHGRWSINWAAEVRLLLPTFDVTDLPHAITTATGDTHDTTALRALLDKAGIPTTFTPTPP</sequence>
<keyword evidence="8" id="KW-0862">Zinc</keyword>
<feature type="transmembrane region" description="Helical" evidence="12">
    <location>
        <begin position="6"/>
        <end position="30"/>
    </location>
</feature>
<evidence type="ECO:0000256" key="9">
    <source>
        <dbReference type="ARBA" id="ARBA00022989"/>
    </source>
</evidence>
<reference evidence="14" key="1">
    <citation type="submission" date="2023-02" db="EMBL/GenBank/DDBJ databases">
        <title>Actinokineospora globicatena NBRC 15670.</title>
        <authorList>
            <person name="Ichikawa N."/>
            <person name="Sato H."/>
            <person name="Tonouchi N."/>
        </authorList>
    </citation>
    <scope>NUCLEOTIDE SEQUENCE</scope>
    <source>
        <strain evidence="14">NBRC 15670</strain>
    </source>
</reference>